<evidence type="ECO:0000313" key="3">
    <source>
        <dbReference type="Proteomes" id="UP001085076"/>
    </source>
</evidence>
<reference evidence="2" key="2">
    <citation type="journal article" date="2022" name="Hortic Res">
        <title>The genome of Dioscorea zingiberensis sheds light on the biosynthesis, origin and evolution of the medicinally important diosgenin saponins.</title>
        <authorList>
            <person name="Li Y."/>
            <person name="Tan C."/>
            <person name="Li Z."/>
            <person name="Guo J."/>
            <person name="Li S."/>
            <person name="Chen X."/>
            <person name="Wang C."/>
            <person name="Dai X."/>
            <person name="Yang H."/>
            <person name="Song W."/>
            <person name="Hou L."/>
            <person name="Xu J."/>
            <person name="Tong Z."/>
            <person name="Xu A."/>
            <person name="Yuan X."/>
            <person name="Wang W."/>
            <person name="Yang Q."/>
            <person name="Chen L."/>
            <person name="Sun Z."/>
            <person name="Wang K."/>
            <person name="Pan B."/>
            <person name="Chen J."/>
            <person name="Bao Y."/>
            <person name="Liu F."/>
            <person name="Qi X."/>
            <person name="Gang D.R."/>
            <person name="Wen J."/>
            <person name="Li J."/>
        </authorList>
    </citation>
    <scope>NUCLEOTIDE SEQUENCE</scope>
    <source>
        <strain evidence="2">Dzin_1.0</strain>
    </source>
</reference>
<evidence type="ECO:0000313" key="2">
    <source>
        <dbReference type="EMBL" id="KAJ0981563.1"/>
    </source>
</evidence>
<name>A0A9D5D034_9LILI</name>
<feature type="region of interest" description="Disordered" evidence="1">
    <location>
        <begin position="176"/>
        <end position="207"/>
    </location>
</feature>
<dbReference type="Proteomes" id="UP001085076">
    <property type="component" value="Miscellaneous, Linkage group lg02"/>
</dbReference>
<keyword evidence="3" id="KW-1185">Reference proteome</keyword>
<dbReference type="AlphaFoldDB" id="A0A9D5D034"/>
<accession>A0A9D5D034</accession>
<sequence>MREEGRENLEGCARVFVSLFSDRRRRRARYWRDRAAAPAAVAGAGEEDPAGTEVPELAVGHVLPSHWAVGIAHSSLSKSLLNLSSYKSLVLVCRDYGKQDCGKQVYLGLMTGLPLSQMEPHESRFTDLFLPISPVDVVRRSMATNSTPPSLVAGRYEAGSSGEGSLAVESSLAESSDWEYHSDKNMTELDDADENVNQCSHDNENVR</sequence>
<evidence type="ECO:0000256" key="1">
    <source>
        <dbReference type="SAM" id="MobiDB-lite"/>
    </source>
</evidence>
<reference evidence="2" key="1">
    <citation type="submission" date="2021-03" db="EMBL/GenBank/DDBJ databases">
        <authorList>
            <person name="Li Z."/>
            <person name="Yang C."/>
        </authorList>
    </citation>
    <scope>NUCLEOTIDE SEQUENCE</scope>
    <source>
        <strain evidence="2">Dzin_1.0</strain>
        <tissue evidence="2">Leaf</tissue>
    </source>
</reference>
<dbReference type="EMBL" id="JAGGNH010000002">
    <property type="protein sequence ID" value="KAJ0981563.1"/>
    <property type="molecule type" value="Genomic_DNA"/>
</dbReference>
<organism evidence="2 3">
    <name type="scientific">Dioscorea zingiberensis</name>
    <dbReference type="NCBI Taxonomy" id="325984"/>
    <lineage>
        <taxon>Eukaryota</taxon>
        <taxon>Viridiplantae</taxon>
        <taxon>Streptophyta</taxon>
        <taxon>Embryophyta</taxon>
        <taxon>Tracheophyta</taxon>
        <taxon>Spermatophyta</taxon>
        <taxon>Magnoliopsida</taxon>
        <taxon>Liliopsida</taxon>
        <taxon>Dioscoreales</taxon>
        <taxon>Dioscoreaceae</taxon>
        <taxon>Dioscorea</taxon>
    </lineage>
</organism>
<feature type="compositionally biased region" description="Basic and acidic residues" evidence="1">
    <location>
        <begin position="178"/>
        <end position="187"/>
    </location>
</feature>
<proteinExistence type="predicted"/>
<comment type="caution">
    <text evidence="2">The sequence shown here is derived from an EMBL/GenBank/DDBJ whole genome shotgun (WGS) entry which is preliminary data.</text>
</comment>
<gene>
    <name evidence="2" type="ORF">J5N97_009818</name>
</gene>
<protein>
    <submittedName>
        <fullName evidence="2">Uncharacterized protein</fullName>
    </submittedName>
</protein>